<feature type="domain" description="Nucleotidyl transferase" evidence="1">
    <location>
        <begin position="10"/>
        <end position="178"/>
    </location>
</feature>
<dbReference type="InterPro" id="IPR029044">
    <property type="entry name" value="Nucleotide-diphossugar_trans"/>
</dbReference>
<proteinExistence type="predicted"/>
<dbReference type="Gene3D" id="3.90.550.10">
    <property type="entry name" value="Spore Coat Polysaccharide Biosynthesis Protein SpsA, Chain A"/>
    <property type="match status" value="1"/>
</dbReference>
<dbReference type="PANTHER" id="PTHR47183:SF1">
    <property type="entry name" value="GLUCOSE-1-PHOSPHATE CYTIDYLYLTRANSFERASE"/>
    <property type="match status" value="1"/>
</dbReference>
<dbReference type="PANTHER" id="PTHR47183">
    <property type="entry name" value="GLUCOSE-1-PHOSPHATE CYTIDYLYLTRANSFERASE-RELATED"/>
    <property type="match status" value="1"/>
</dbReference>
<dbReference type="AlphaFoldDB" id="A0A6J7EDT0"/>
<dbReference type="Pfam" id="PF00483">
    <property type="entry name" value="NTP_transferase"/>
    <property type="match status" value="1"/>
</dbReference>
<sequence length="240" mass="25931">MSPSEKPPVLILCGGRGTRLRTSSASLPKPLVEIGGYPVVWHVVRLYASQGFSSFHLLTGHRGEEVSAFAHAADWPEGITVSCLETGEDTPTGGRVHQAVKALGPVPICVTYADGVADVDLDQTLEALEKDGVEAVVTVVRPELPFGVAHLENEMIVGFEEKPKSSEWVNGGFMAFTPAGAALIGPDDILERAPLEALATRGLLAAHRHDGFWFCMDTYKDQVALNDLWEDGTAPWRTWT</sequence>
<protein>
    <submittedName>
        <fullName evidence="2">Unannotated protein</fullName>
    </submittedName>
</protein>
<reference evidence="2" key="1">
    <citation type="submission" date="2020-05" db="EMBL/GenBank/DDBJ databases">
        <authorList>
            <person name="Chiriac C."/>
            <person name="Salcher M."/>
            <person name="Ghai R."/>
            <person name="Kavagutti S V."/>
        </authorList>
    </citation>
    <scope>NUCLEOTIDE SEQUENCE</scope>
</reference>
<dbReference type="SUPFAM" id="SSF53448">
    <property type="entry name" value="Nucleotide-diphospho-sugar transferases"/>
    <property type="match status" value="1"/>
</dbReference>
<organism evidence="2">
    <name type="scientific">freshwater metagenome</name>
    <dbReference type="NCBI Taxonomy" id="449393"/>
    <lineage>
        <taxon>unclassified sequences</taxon>
        <taxon>metagenomes</taxon>
        <taxon>ecological metagenomes</taxon>
    </lineage>
</organism>
<evidence type="ECO:0000259" key="1">
    <source>
        <dbReference type="Pfam" id="PF00483"/>
    </source>
</evidence>
<evidence type="ECO:0000313" key="2">
    <source>
        <dbReference type="EMBL" id="CAB4879465.1"/>
    </source>
</evidence>
<dbReference type="EMBL" id="CAFBLU010000024">
    <property type="protein sequence ID" value="CAB4879465.1"/>
    <property type="molecule type" value="Genomic_DNA"/>
</dbReference>
<accession>A0A6J7EDT0</accession>
<dbReference type="InterPro" id="IPR013446">
    <property type="entry name" value="G1P_cyt_trans-like"/>
</dbReference>
<dbReference type="InterPro" id="IPR005835">
    <property type="entry name" value="NTP_transferase_dom"/>
</dbReference>
<dbReference type="GO" id="GO:0047343">
    <property type="term" value="F:glucose-1-phosphate cytidylyltransferase activity"/>
    <property type="evidence" value="ECO:0007669"/>
    <property type="project" value="InterPro"/>
</dbReference>
<name>A0A6J7EDT0_9ZZZZ</name>
<gene>
    <name evidence="2" type="ORF">UFOPK3444_01258</name>
</gene>